<name>A0A1G7SLA3_9BACT</name>
<dbReference type="Gene3D" id="2.60.120.10">
    <property type="entry name" value="Jelly Rolls"/>
    <property type="match status" value="1"/>
</dbReference>
<dbReference type="AlphaFoldDB" id="A0A1G7SLA3"/>
<dbReference type="Proteomes" id="UP000198748">
    <property type="component" value="Unassembled WGS sequence"/>
</dbReference>
<keyword evidence="2" id="KW-0808">Transferase</keyword>
<dbReference type="GO" id="GO:0003700">
    <property type="term" value="F:DNA-binding transcription factor activity"/>
    <property type="evidence" value="ECO:0007669"/>
    <property type="project" value="TreeGrafter"/>
</dbReference>
<dbReference type="SMART" id="SM00100">
    <property type="entry name" value="cNMP"/>
    <property type="match status" value="1"/>
</dbReference>
<evidence type="ECO:0000313" key="2">
    <source>
        <dbReference type="EMBL" id="SDG23845.1"/>
    </source>
</evidence>
<dbReference type="GO" id="GO:0005829">
    <property type="term" value="C:cytosol"/>
    <property type="evidence" value="ECO:0007669"/>
    <property type="project" value="TreeGrafter"/>
</dbReference>
<reference evidence="3" key="1">
    <citation type="submission" date="2016-10" db="EMBL/GenBank/DDBJ databases">
        <authorList>
            <person name="Varghese N."/>
            <person name="Submissions S."/>
        </authorList>
    </citation>
    <scope>NUCLEOTIDE SEQUENCE [LARGE SCALE GENOMIC DNA]</scope>
    <source>
        <strain evidence="3">DSM 25329</strain>
    </source>
</reference>
<evidence type="ECO:0000313" key="3">
    <source>
        <dbReference type="Proteomes" id="UP000198748"/>
    </source>
</evidence>
<evidence type="ECO:0000259" key="1">
    <source>
        <dbReference type="PROSITE" id="PS50042"/>
    </source>
</evidence>
<dbReference type="PANTHER" id="PTHR24567">
    <property type="entry name" value="CRP FAMILY TRANSCRIPTIONAL REGULATORY PROTEIN"/>
    <property type="match status" value="1"/>
</dbReference>
<dbReference type="EMBL" id="FNAN01000016">
    <property type="protein sequence ID" value="SDG23845.1"/>
    <property type="molecule type" value="Genomic_DNA"/>
</dbReference>
<protein>
    <submittedName>
        <fullName evidence="2">cAMP-binding domain of CRP or a regulatory subunit of cAMP-dependent protein kinases</fullName>
    </submittedName>
</protein>
<dbReference type="CDD" id="cd00038">
    <property type="entry name" value="CAP_ED"/>
    <property type="match status" value="1"/>
</dbReference>
<sequence length="195" mass="22215">MISALVETLQKEVPVSAADVALIAKHSRVKRYQRGEVLLQGGEVPQEVFFVLSGALHQFYVEETGTEHTCNFTFEREFVTDLEAFQKRIDSPSTIQAMTDATVLCISHQDFTLMLAESPAVAEYFRVLVARIAEQGIKRTKLLLSSSPEKRFIEFTREQPDLLRRVPQRYVAQYLGMTPESLSRIKKRLMTSEKS</sequence>
<organism evidence="2 3">
    <name type="scientific">Dyadobacter soli</name>
    <dbReference type="NCBI Taxonomy" id="659014"/>
    <lineage>
        <taxon>Bacteria</taxon>
        <taxon>Pseudomonadati</taxon>
        <taxon>Bacteroidota</taxon>
        <taxon>Cytophagia</taxon>
        <taxon>Cytophagales</taxon>
        <taxon>Spirosomataceae</taxon>
        <taxon>Dyadobacter</taxon>
    </lineage>
</organism>
<dbReference type="SUPFAM" id="SSF51206">
    <property type="entry name" value="cAMP-binding domain-like"/>
    <property type="match status" value="1"/>
</dbReference>
<feature type="domain" description="Cyclic nucleotide-binding" evidence="1">
    <location>
        <begin position="5"/>
        <end position="115"/>
    </location>
</feature>
<dbReference type="GO" id="GO:0016301">
    <property type="term" value="F:kinase activity"/>
    <property type="evidence" value="ECO:0007669"/>
    <property type="project" value="UniProtKB-KW"/>
</dbReference>
<dbReference type="STRING" id="659014.SAMN04487996_116143"/>
<gene>
    <name evidence="2" type="ORF">SAMN04487996_116143</name>
</gene>
<dbReference type="OrthoDB" id="667553at2"/>
<dbReference type="PANTHER" id="PTHR24567:SF76">
    <property type="entry name" value="CYCLIC NUCLEOTIDE-BINDING DOMAIN PROTEIN"/>
    <property type="match status" value="1"/>
</dbReference>
<dbReference type="PROSITE" id="PS50042">
    <property type="entry name" value="CNMP_BINDING_3"/>
    <property type="match status" value="1"/>
</dbReference>
<dbReference type="RefSeq" id="WP_090155713.1">
    <property type="nucleotide sequence ID" value="NZ_FNAN01000016.1"/>
</dbReference>
<dbReference type="InterPro" id="IPR018490">
    <property type="entry name" value="cNMP-bd_dom_sf"/>
</dbReference>
<proteinExistence type="predicted"/>
<keyword evidence="3" id="KW-1185">Reference proteome</keyword>
<dbReference type="InterPro" id="IPR014710">
    <property type="entry name" value="RmlC-like_jellyroll"/>
</dbReference>
<accession>A0A1G7SLA3</accession>
<dbReference type="Pfam" id="PF00027">
    <property type="entry name" value="cNMP_binding"/>
    <property type="match status" value="1"/>
</dbReference>
<keyword evidence="2" id="KW-0418">Kinase</keyword>
<dbReference type="InterPro" id="IPR000595">
    <property type="entry name" value="cNMP-bd_dom"/>
</dbReference>
<dbReference type="InterPro" id="IPR050397">
    <property type="entry name" value="Env_Response_Regulators"/>
</dbReference>